<dbReference type="Proteomes" id="UP000439903">
    <property type="component" value="Unassembled WGS sequence"/>
</dbReference>
<organism evidence="1 2">
    <name type="scientific">Gigaspora margarita</name>
    <dbReference type="NCBI Taxonomy" id="4874"/>
    <lineage>
        <taxon>Eukaryota</taxon>
        <taxon>Fungi</taxon>
        <taxon>Fungi incertae sedis</taxon>
        <taxon>Mucoromycota</taxon>
        <taxon>Glomeromycotina</taxon>
        <taxon>Glomeromycetes</taxon>
        <taxon>Diversisporales</taxon>
        <taxon>Gigasporaceae</taxon>
        <taxon>Gigaspora</taxon>
    </lineage>
</organism>
<comment type="caution">
    <text evidence="1">The sequence shown here is derived from an EMBL/GenBank/DDBJ whole genome shotgun (WGS) entry which is preliminary data.</text>
</comment>
<protein>
    <submittedName>
        <fullName evidence="1">Uncharacterized protein</fullName>
    </submittedName>
</protein>
<evidence type="ECO:0000313" key="1">
    <source>
        <dbReference type="EMBL" id="KAF0500628.1"/>
    </source>
</evidence>
<keyword evidence="2" id="KW-1185">Reference proteome</keyword>
<proteinExistence type="predicted"/>
<reference evidence="1 2" key="1">
    <citation type="journal article" date="2019" name="Environ. Microbiol.">
        <title>At the nexus of three kingdoms: the genome of the mycorrhizal fungus Gigaspora margarita provides insights into plant, endobacterial and fungal interactions.</title>
        <authorList>
            <person name="Venice F."/>
            <person name="Ghignone S."/>
            <person name="Salvioli di Fossalunga A."/>
            <person name="Amselem J."/>
            <person name="Novero M."/>
            <person name="Xianan X."/>
            <person name="Sedzielewska Toro K."/>
            <person name="Morin E."/>
            <person name="Lipzen A."/>
            <person name="Grigoriev I.V."/>
            <person name="Henrissat B."/>
            <person name="Martin F.M."/>
            <person name="Bonfante P."/>
        </authorList>
    </citation>
    <scope>NUCLEOTIDE SEQUENCE [LARGE SCALE GENOMIC DNA]</scope>
    <source>
        <strain evidence="1 2">BEG34</strain>
    </source>
</reference>
<dbReference type="AlphaFoldDB" id="A0A8H4EK09"/>
<sequence length="172" mass="19848">MDINILKKLRTIVGQYLDALDPPKTTKDDYEDNETPLIEEEDVEVPLIEEEVVNKEFNEATLKLQKEREKLGLTDEDMDTALLLIGCSFSLGDTLKDVVNDAINDLFTNVDNRVDNNSIIQKICDKKTNPTMFSFKEFQEFCENCDKLNSSLDEDTKQMRSILFSKLKNFYC</sequence>
<dbReference type="EMBL" id="WTPW01000549">
    <property type="protein sequence ID" value="KAF0500628.1"/>
    <property type="molecule type" value="Genomic_DNA"/>
</dbReference>
<name>A0A8H4EK09_GIGMA</name>
<accession>A0A8H4EK09</accession>
<evidence type="ECO:0000313" key="2">
    <source>
        <dbReference type="Proteomes" id="UP000439903"/>
    </source>
</evidence>
<gene>
    <name evidence="1" type="ORF">F8M41_020214</name>
</gene>